<keyword evidence="1" id="KW-0472">Membrane</keyword>
<reference evidence="2 3" key="1">
    <citation type="submission" date="2019-01" db="EMBL/GenBank/DDBJ databases">
        <title>Complete genome sequencing of Aequorivita sp. H23M31.</title>
        <authorList>
            <person name="Bae J.-W."/>
        </authorList>
    </citation>
    <scope>NUCLEOTIDE SEQUENCE [LARGE SCALE GENOMIC DNA]</scope>
    <source>
        <strain evidence="2 3">H23M31</strain>
    </source>
</reference>
<dbReference type="KEGG" id="aev:EI546_14280"/>
<evidence type="ECO:0000313" key="3">
    <source>
        <dbReference type="Proteomes" id="UP000285517"/>
    </source>
</evidence>
<evidence type="ECO:0008006" key="4">
    <source>
        <dbReference type="Google" id="ProtNLM"/>
    </source>
</evidence>
<protein>
    <recommendedName>
        <fullName evidence="4">DUF1640 domain-containing protein</fullName>
    </recommendedName>
</protein>
<proteinExistence type="predicted"/>
<evidence type="ECO:0000256" key="1">
    <source>
        <dbReference type="SAM" id="Phobius"/>
    </source>
</evidence>
<dbReference type="OrthoDB" id="1725737at2"/>
<keyword evidence="3" id="KW-1185">Reference proteome</keyword>
<dbReference type="Proteomes" id="UP000285517">
    <property type="component" value="Chromosome"/>
</dbReference>
<dbReference type="EMBL" id="CP034951">
    <property type="protein sequence ID" value="QAA82810.1"/>
    <property type="molecule type" value="Genomic_DNA"/>
</dbReference>
<evidence type="ECO:0000313" key="2">
    <source>
        <dbReference type="EMBL" id="QAA82810.1"/>
    </source>
</evidence>
<dbReference type="RefSeq" id="WP_128251174.1">
    <property type="nucleotide sequence ID" value="NZ_CP034951.1"/>
</dbReference>
<feature type="transmembrane region" description="Helical" evidence="1">
    <location>
        <begin position="61"/>
        <end position="85"/>
    </location>
</feature>
<sequence>MNGQTSIRLFELVQEFIPDKRKAKEFVSRLEETVDLKFDSIKETMATKTDIAQLEFKLGRAIYIVGLIQFLAIVGSVSAIVNFMLK</sequence>
<dbReference type="AlphaFoldDB" id="A0A410G6E1"/>
<keyword evidence="1" id="KW-0812">Transmembrane</keyword>
<gene>
    <name evidence="2" type="ORF">EI546_14280</name>
</gene>
<accession>A0A410G6E1</accession>
<keyword evidence="1" id="KW-1133">Transmembrane helix</keyword>
<organism evidence="2 3">
    <name type="scientific">Aequorivita ciconiae</name>
    <dbReference type="NCBI Taxonomy" id="2494375"/>
    <lineage>
        <taxon>Bacteria</taxon>
        <taxon>Pseudomonadati</taxon>
        <taxon>Bacteroidota</taxon>
        <taxon>Flavobacteriia</taxon>
        <taxon>Flavobacteriales</taxon>
        <taxon>Flavobacteriaceae</taxon>
        <taxon>Aequorivita</taxon>
    </lineage>
</organism>
<name>A0A410G6E1_9FLAO</name>